<dbReference type="EMBL" id="OU895878">
    <property type="protein sequence ID" value="CAG9805692.1"/>
    <property type="molecule type" value="Genomic_DNA"/>
</dbReference>
<evidence type="ECO:0000313" key="4">
    <source>
        <dbReference type="Proteomes" id="UP001153620"/>
    </source>
</evidence>
<organism evidence="3 4">
    <name type="scientific">Chironomus riparius</name>
    <dbReference type="NCBI Taxonomy" id="315576"/>
    <lineage>
        <taxon>Eukaryota</taxon>
        <taxon>Metazoa</taxon>
        <taxon>Ecdysozoa</taxon>
        <taxon>Arthropoda</taxon>
        <taxon>Hexapoda</taxon>
        <taxon>Insecta</taxon>
        <taxon>Pterygota</taxon>
        <taxon>Neoptera</taxon>
        <taxon>Endopterygota</taxon>
        <taxon>Diptera</taxon>
        <taxon>Nematocera</taxon>
        <taxon>Chironomoidea</taxon>
        <taxon>Chironomidae</taxon>
        <taxon>Chironominae</taxon>
        <taxon>Chironomus</taxon>
    </lineage>
</organism>
<keyword evidence="2" id="KW-0732">Signal</keyword>
<feature type="region of interest" description="Disordered" evidence="1">
    <location>
        <begin position="347"/>
        <end position="368"/>
    </location>
</feature>
<proteinExistence type="predicted"/>
<keyword evidence="4" id="KW-1185">Reference proteome</keyword>
<reference evidence="3" key="2">
    <citation type="submission" date="2022-10" db="EMBL/GenBank/DDBJ databases">
        <authorList>
            <consortium name="ENA_rothamsted_submissions"/>
            <consortium name="culmorum"/>
            <person name="King R."/>
        </authorList>
    </citation>
    <scope>NUCLEOTIDE SEQUENCE</scope>
</reference>
<name>A0A9N9RVG1_9DIPT</name>
<feature type="signal peptide" evidence="2">
    <location>
        <begin position="1"/>
        <end position="19"/>
    </location>
</feature>
<evidence type="ECO:0000256" key="2">
    <source>
        <dbReference type="SAM" id="SignalP"/>
    </source>
</evidence>
<feature type="chain" id="PRO_5040312023" evidence="2">
    <location>
        <begin position="20"/>
        <end position="368"/>
    </location>
</feature>
<dbReference type="AlphaFoldDB" id="A0A9N9RVG1"/>
<protein>
    <submittedName>
        <fullName evidence="3">Uncharacterized protein</fullName>
    </submittedName>
</protein>
<evidence type="ECO:0000256" key="1">
    <source>
        <dbReference type="SAM" id="MobiDB-lite"/>
    </source>
</evidence>
<accession>A0A9N9RVG1</accession>
<evidence type="ECO:0000313" key="3">
    <source>
        <dbReference type="EMBL" id="CAG9805692.1"/>
    </source>
</evidence>
<gene>
    <name evidence="3" type="ORF">CHIRRI_LOCUS8560</name>
</gene>
<reference evidence="3" key="1">
    <citation type="submission" date="2022-01" db="EMBL/GenBank/DDBJ databases">
        <authorList>
            <person name="King R."/>
        </authorList>
    </citation>
    <scope>NUCLEOTIDE SEQUENCE</scope>
</reference>
<feature type="compositionally biased region" description="Low complexity" evidence="1">
    <location>
        <begin position="347"/>
        <end position="356"/>
    </location>
</feature>
<sequence>MKLLYVLLVFALCINMSWSFDGSSRQLFAIDGPLYVDSASLRPAVLTHVSSNKRANFNQNNPVDFKSLQALNLLTRLLRIHNDPQTSFQLDTVFAQNQPIQTSQNDQNKRFIVINKTPYTQNDLMQKLQFDQMNAQRDQLGSIIHNYKVNTVIPHERVVRIFSVPIVKTFPVHDVPQMTHFTDLDELNAQIDFLHQKQLEKLNGHSQNDLMQWQQNQQLFQQNPYTQNDFLNPFVQNQHTAPNFNDILAAQSFQNNPISWQVPFGLMPDEDRNDQQLQEFGNNFQNDQFQNWQGNSQADQFQNWNGNSQADQFQNWQGNAQQDQFQNWHGNAQQDQFQNFFGQQQNSQRQNFGSSNDFISDFHNDDYN</sequence>
<dbReference type="Proteomes" id="UP001153620">
    <property type="component" value="Chromosome 2"/>
</dbReference>